<dbReference type="InterPro" id="IPR001584">
    <property type="entry name" value="Integrase_cat-core"/>
</dbReference>
<evidence type="ECO:0000259" key="1">
    <source>
        <dbReference type="PROSITE" id="PS50994"/>
    </source>
</evidence>
<dbReference type="InterPro" id="IPR012337">
    <property type="entry name" value="RNaseH-like_sf"/>
</dbReference>
<protein>
    <recommendedName>
        <fullName evidence="1">Integrase catalytic domain-containing protein</fullName>
    </recommendedName>
</protein>
<evidence type="ECO:0000313" key="3">
    <source>
        <dbReference type="Proteomes" id="UP001159363"/>
    </source>
</evidence>
<name>A0ABQ9H2D2_9NEOP</name>
<dbReference type="InterPro" id="IPR036397">
    <property type="entry name" value="RNaseH_sf"/>
</dbReference>
<dbReference type="Gene3D" id="3.30.420.10">
    <property type="entry name" value="Ribonuclease H-like superfamily/Ribonuclease H"/>
    <property type="match status" value="1"/>
</dbReference>
<dbReference type="EMBL" id="JARBHB010000007">
    <property type="protein sequence ID" value="KAJ8878460.1"/>
    <property type="molecule type" value="Genomic_DNA"/>
</dbReference>
<dbReference type="Proteomes" id="UP001159363">
    <property type="component" value="Chromosome 6"/>
</dbReference>
<gene>
    <name evidence="2" type="ORF">PR048_019038</name>
</gene>
<keyword evidence="3" id="KW-1185">Reference proteome</keyword>
<sequence>MVNREFTMAKIQICSFYGLPETLVLDNGPQLRSKEFKTYCKSMELDLQPMLPFRLQSNGAAERIVESVKGAIGKQGIEDSLEGTA</sequence>
<dbReference type="PROSITE" id="PS50994">
    <property type="entry name" value="INTEGRASE"/>
    <property type="match status" value="1"/>
</dbReference>
<organism evidence="2 3">
    <name type="scientific">Dryococelus australis</name>
    <dbReference type="NCBI Taxonomy" id="614101"/>
    <lineage>
        <taxon>Eukaryota</taxon>
        <taxon>Metazoa</taxon>
        <taxon>Ecdysozoa</taxon>
        <taxon>Arthropoda</taxon>
        <taxon>Hexapoda</taxon>
        <taxon>Insecta</taxon>
        <taxon>Pterygota</taxon>
        <taxon>Neoptera</taxon>
        <taxon>Polyneoptera</taxon>
        <taxon>Phasmatodea</taxon>
        <taxon>Verophasmatodea</taxon>
        <taxon>Anareolatae</taxon>
        <taxon>Phasmatidae</taxon>
        <taxon>Eurycanthinae</taxon>
        <taxon>Dryococelus</taxon>
    </lineage>
</organism>
<evidence type="ECO:0000313" key="2">
    <source>
        <dbReference type="EMBL" id="KAJ8878460.1"/>
    </source>
</evidence>
<accession>A0ABQ9H2D2</accession>
<dbReference type="InterPro" id="IPR050951">
    <property type="entry name" value="Retrovirus_Pol_polyprotein"/>
</dbReference>
<reference evidence="2 3" key="1">
    <citation type="submission" date="2023-02" db="EMBL/GenBank/DDBJ databases">
        <title>LHISI_Scaffold_Assembly.</title>
        <authorList>
            <person name="Stuart O.P."/>
            <person name="Cleave R."/>
            <person name="Magrath M.J.L."/>
            <person name="Mikheyev A.S."/>
        </authorList>
    </citation>
    <scope>NUCLEOTIDE SEQUENCE [LARGE SCALE GENOMIC DNA]</scope>
    <source>
        <strain evidence="2">Daus_M_001</strain>
        <tissue evidence="2">Leg muscle</tissue>
    </source>
</reference>
<dbReference type="PANTHER" id="PTHR37984:SF5">
    <property type="entry name" value="PROTEIN NYNRIN-LIKE"/>
    <property type="match status" value="1"/>
</dbReference>
<feature type="domain" description="Integrase catalytic" evidence="1">
    <location>
        <begin position="1"/>
        <end position="85"/>
    </location>
</feature>
<proteinExistence type="predicted"/>
<dbReference type="PANTHER" id="PTHR37984">
    <property type="entry name" value="PROTEIN CBG26694"/>
    <property type="match status" value="1"/>
</dbReference>
<dbReference type="SUPFAM" id="SSF53098">
    <property type="entry name" value="Ribonuclease H-like"/>
    <property type="match status" value="1"/>
</dbReference>
<comment type="caution">
    <text evidence="2">The sequence shown here is derived from an EMBL/GenBank/DDBJ whole genome shotgun (WGS) entry which is preliminary data.</text>
</comment>